<dbReference type="InterPro" id="IPR009071">
    <property type="entry name" value="HMG_box_dom"/>
</dbReference>
<keyword evidence="1 2" id="KW-0238">DNA-binding</keyword>
<keyword evidence="6" id="KW-1185">Reference proteome</keyword>
<gene>
    <name evidence="5" type="ORF">FIE12Z_4068</name>
</gene>
<protein>
    <submittedName>
        <fullName evidence="5">Transcription factor a, mitochondrial</fullName>
    </submittedName>
</protein>
<evidence type="ECO:0000313" key="5">
    <source>
        <dbReference type="EMBL" id="RFN51594.1"/>
    </source>
</evidence>
<dbReference type="InterPro" id="IPR050342">
    <property type="entry name" value="HMGB"/>
</dbReference>
<feature type="domain" description="HMG box" evidence="4">
    <location>
        <begin position="232"/>
        <end position="297"/>
    </location>
</feature>
<keyword evidence="2" id="KW-0539">Nucleus</keyword>
<accession>A0A395MUG8</accession>
<reference evidence="5 6" key="1">
    <citation type="journal article" date="2018" name="PLoS Pathog.">
        <title>Evolution of structural diversity of trichothecenes, a family of toxins produced by plant pathogenic and entomopathogenic fungi.</title>
        <authorList>
            <person name="Proctor R.H."/>
            <person name="McCormick S.P."/>
            <person name="Kim H.S."/>
            <person name="Cardoza R.E."/>
            <person name="Stanley A.M."/>
            <person name="Lindo L."/>
            <person name="Kelly A."/>
            <person name="Brown D.W."/>
            <person name="Lee T."/>
            <person name="Vaughan M.M."/>
            <person name="Alexander N.J."/>
            <person name="Busman M."/>
            <person name="Gutierrez S."/>
        </authorList>
    </citation>
    <scope>NUCLEOTIDE SEQUENCE [LARGE SCALE GENOMIC DNA]</scope>
    <source>
        <strain evidence="5 6">NRRL 13405</strain>
    </source>
</reference>
<comment type="caution">
    <text evidence="5">The sequence shown here is derived from an EMBL/GenBank/DDBJ whole genome shotgun (WGS) entry which is preliminary data.</text>
</comment>
<dbReference type="SUPFAM" id="SSF47095">
    <property type="entry name" value="HMG-box"/>
    <property type="match status" value="2"/>
</dbReference>
<dbReference type="CDD" id="cd00084">
    <property type="entry name" value="HMG-box_SF"/>
    <property type="match status" value="1"/>
</dbReference>
<dbReference type="GO" id="GO:0005634">
    <property type="term" value="C:nucleus"/>
    <property type="evidence" value="ECO:0007669"/>
    <property type="project" value="UniProtKB-UniRule"/>
</dbReference>
<dbReference type="STRING" id="2594813.A0A395MUG8"/>
<feature type="DNA-binding region" description="HMG box" evidence="2">
    <location>
        <begin position="232"/>
        <end position="297"/>
    </location>
</feature>
<dbReference type="Pfam" id="PF00505">
    <property type="entry name" value="HMG_box"/>
    <property type="match status" value="1"/>
</dbReference>
<organism evidence="5 6">
    <name type="scientific">Fusarium flagelliforme</name>
    <dbReference type="NCBI Taxonomy" id="2675880"/>
    <lineage>
        <taxon>Eukaryota</taxon>
        <taxon>Fungi</taxon>
        <taxon>Dikarya</taxon>
        <taxon>Ascomycota</taxon>
        <taxon>Pezizomycotina</taxon>
        <taxon>Sordariomycetes</taxon>
        <taxon>Hypocreomycetidae</taxon>
        <taxon>Hypocreales</taxon>
        <taxon>Nectriaceae</taxon>
        <taxon>Fusarium</taxon>
        <taxon>Fusarium incarnatum-equiseti species complex</taxon>
    </lineage>
</organism>
<dbReference type="GO" id="GO:0003677">
    <property type="term" value="F:DNA binding"/>
    <property type="evidence" value="ECO:0007669"/>
    <property type="project" value="UniProtKB-UniRule"/>
</dbReference>
<dbReference type="EMBL" id="PXXK01000097">
    <property type="protein sequence ID" value="RFN51594.1"/>
    <property type="molecule type" value="Genomic_DNA"/>
</dbReference>
<proteinExistence type="predicted"/>
<dbReference type="PROSITE" id="PS50118">
    <property type="entry name" value="HMG_BOX_2"/>
    <property type="match status" value="1"/>
</dbReference>
<name>A0A395MUG8_9HYPO</name>
<sequence length="311" mass="34749">MLTSVGRVAVRRVAPTSVSAQLLCRQSAVATALPIRSFTTSTWSSSPTASDKKPAKKTTTSTSTKKATGTTTATKSKSKATETKPKDKVKAKPKAKAAEEKPNKPKKVVDPEKLKRLEIRELKKWVLKDKPAQLPASTWLLYMFEQRGNHLGVGGIVEQAKEMAEKFRQLDTSEIDDLTRRASINREKNQENYKVWLEAHEPARVHLANKCRRRLGFLTGKPEKIISDERLPSRPQGSYSLYVTEHHPGASSTTSAAEQFKILAEEWKKLSPAEKARYEEKAAETSIKYKAETEKLDARAKAIQEAAEHLK</sequence>
<evidence type="ECO:0000259" key="4">
    <source>
        <dbReference type="PROSITE" id="PS50118"/>
    </source>
</evidence>
<feature type="compositionally biased region" description="Low complexity" evidence="3">
    <location>
        <begin position="40"/>
        <end position="49"/>
    </location>
</feature>
<dbReference type="AlphaFoldDB" id="A0A395MUG8"/>
<evidence type="ECO:0000256" key="2">
    <source>
        <dbReference type="PROSITE-ProRule" id="PRU00267"/>
    </source>
</evidence>
<evidence type="ECO:0000256" key="1">
    <source>
        <dbReference type="ARBA" id="ARBA00023125"/>
    </source>
</evidence>
<dbReference type="Proteomes" id="UP000265631">
    <property type="component" value="Unassembled WGS sequence"/>
</dbReference>
<dbReference type="SMART" id="SM00398">
    <property type="entry name" value="HMG"/>
    <property type="match status" value="2"/>
</dbReference>
<dbReference type="PANTHER" id="PTHR48112">
    <property type="entry name" value="HIGH MOBILITY GROUP PROTEIN DSP1"/>
    <property type="match status" value="1"/>
</dbReference>
<feature type="region of interest" description="Disordered" evidence="3">
    <location>
        <begin position="40"/>
        <end position="109"/>
    </location>
</feature>
<feature type="compositionally biased region" description="Basic and acidic residues" evidence="3">
    <location>
        <begin position="79"/>
        <end position="109"/>
    </location>
</feature>
<dbReference type="Gene3D" id="1.10.30.10">
    <property type="entry name" value="High mobility group box domain"/>
    <property type="match status" value="2"/>
</dbReference>
<evidence type="ECO:0000313" key="6">
    <source>
        <dbReference type="Proteomes" id="UP000265631"/>
    </source>
</evidence>
<dbReference type="InterPro" id="IPR036910">
    <property type="entry name" value="HMG_box_dom_sf"/>
</dbReference>
<evidence type="ECO:0000256" key="3">
    <source>
        <dbReference type="SAM" id="MobiDB-lite"/>
    </source>
</evidence>
<feature type="compositionally biased region" description="Low complexity" evidence="3">
    <location>
        <begin position="57"/>
        <end position="75"/>
    </location>
</feature>